<evidence type="ECO:0000259" key="6">
    <source>
        <dbReference type="Pfam" id="PF03443"/>
    </source>
</evidence>
<proteinExistence type="predicted"/>
<keyword evidence="8" id="KW-1185">Reference proteome</keyword>
<dbReference type="InterPro" id="IPR005103">
    <property type="entry name" value="AA9_LPMO"/>
</dbReference>
<organism evidence="7 8">
    <name type="scientific">Oleoguttula mirabilis</name>
    <dbReference type="NCBI Taxonomy" id="1507867"/>
    <lineage>
        <taxon>Eukaryota</taxon>
        <taxon>Fungi</taxon>
        <taxon>Dikarya</taxon>
        <taxon>Ascomycota</taxon>
        <taxon>Pezizomycotina</taxon>
        <taxon>Dothideomycetes</taxon>
        <taxon>Dothideomycetidae</taxon>
        <taxon>Mycosphaerellales</taxon>
        <taxon>Teratosphaeriaceae</taxon>
        <taxon>Oleoguttula</taxon>
    </lineage>
</organism>
<dbReference type="PANTHER" id="PTHR33353">
    <property type="entry name" value="PUTATIVE (AFU_ORTHOLOGUE AFUA_1G12560)-RELATED"/>
    <property type="match status" value="1"/>
</dbReference>
<name>A0AAV9JYF5_9PEZI</name>
<evidence type="ECO:0000256" key="5">
    <source>
        <dbReference type="SAM" id="SignalP"/>
    </source>
</evidence>
<evidence type="ECO:0000256" key="3">
    <source>
        <dbReference type="ARBA" id="ARBA00022525"/>
    </source>
</evidence>
<comment type="subcellular location">
    <subcellularLocation>
        <location evidence="2">Secreted</location>
    </subcellularLocation>
</comment>
<dbReference type="CDD" id="cd21175">
    <property type="entry name" value="LPMO_AA9"/>
    <property type="match status" value="1"/>
</dbReference>
<keyword evidence="3" id="KW-0964">Secreted</keyword>
<feature type="signal peptide" evidence="5">
    <location>
        <begin position="1"/>
        <end position="22"/>
    </location>
</feature>
<dbReference type="GO" id="GO:0005576">
    <property type="term" value="C:extracellular region"/>
    <property type="evidence" value="ECO:0007669"/>
    <property type="project" value="UniProtKB-SubCell"/>
</dbReference>
<evidence type="ECO:0000256" key="1">
    <source>
        <dbReference type="ARBA" id="ARBA00001973"/>
    </source>
</evidence>
<evidence type="ECO:0000313" key="7">
    <source>
        <dbReference type="EMBL" id="KAK4550598.1"/>
    </source>
</evidence>
<feature type="chain" id="PRO_5043620051" description="Auxiliary Activity family 9 catalytic domain-containing protein" evidence="5">
    <location>
        <begin position="23"/>
        <end position="268"/>
    </location>
</feature>
<evidence type="ECO:0000256" key="2">
    <source>
        <dbReference type="ARBA" id="ARBA00004613"/>
    </source>
</evidence>
<dbReference type="Gene3D" id="2.70.50.70">
    <property type="match status" value="1"/>
</dbReference>
<dbReference type="AlphaFoldDB" id="A0AAV9JYF5"/>
<comment type="cofactor">
    <cofactor evidence="1">
        <name>Cu(2+)</name>
        <dbReference type="ChEBI" id="CHEBI:29036"/>
    </cofactor>
</comment>
<evidence type="ECO:0000256" key="4">
    <source>
        <dbReference type="ARBA" id="ARBA00023157"/>
    </source>
</evidence>
<dbReference type="EMBL" id="JAVFHQ010000001">
    <property type="protein sequence ID" value="KAK4550598.1"/>
    <property type="molecule type" value="Genomic_DNA"/>
</dbReference>
<evidence type="ECO:0000313" key="8">
    <source>
        <dbReference type="Proteomes" id="UP001324427"/>
    </source>
</evidence>
<protein>
    <recommendedName>
        <fullName evidence="6">Auxiliary Activity family 9 catalytic domain-containing protein</fullName>
    </recommendedName>
</protein>
<accession>A0AAV9JYF5</accession>
<dbReference type="Pfam" id="PF03443">
    <property type="entry name" value="AA9"/>
    <property type="match status" value="1"/>
</dbReference>
<comment type="caution">
    <text evidence="7">The sequence shown here is derived from an EMBL/GenBank/DDBJ whole genome shotgun (WGS) entry which is preliminary data.</text>
</comment>
<gene>
    <name evidence="7" type="ORF">LTR36_000177</name>
</gene>
<reference evidence="7 8" key="1">
    <citation type="submission" date="2021-11" db="EMBL/GenBank/DDBJ databases">
        <title>Black yeast isolated from Biological Soil Crust.</title>
        <authorList>
            <person name="Kurbessoian T."/>
        </authorList>
    </citation>
    <scope>NUCLEOTIDE SEQUENCE [LARGE SCALE GENOMIC DNA]</scope>
    <source>
        <strain evidence="7 8">CCFEE 5522</strain>
    </source>
</reference>
<keyword evidence="4" id="KW-1015">Disulfide bond</keyword>
<dbReference type="Proteomes" id="UP001324427">
    <property type="component" value="Unassembled WGS sequence"/>
</dbReference>
<sequence length="268" mass="28453">MHSFTLPAVALAAIAAIPAVSAHGYVSGVVSGGKWYAGASPQWIYETTKPQQAGWFSYNQDLGFVSPSEYSDPNITCHKGATPGTTYIEATAGDAIDFQWTTWPDSHHGPVITYMARCSGECTTVDKNTLNFFKIDAGGLINDDTVPGDWATDKLIANNGTRTVTLPADVAPGNFVLRQEIIALHSAGSADGAQNYPNCLNFKITGTGTKYPCKSGADCRKGEALYKETDPGILISIYTALTSYTIPGPAVWSGLSAKVKRVAMPFSA</sequence>
<feature type="domain" description="Auxiliary Activity family 9 catalytic" evidence="6">
    <location>
        <begin position="23"/>
        <end position="242"/>
    </location>
</feature>
<keyword evidence="5" id="KW-0732">Signal</keyword>
<dbReference type="InterPro" id="IPR049892">
    <property type="entry name" value="AA9"/>
</dbReference>
<dbReference type="PANTHER" id="PTHR33353:SF34">
    <property type="entry name" value="ENDO-BETA-1,4-GLUCANASE D"/>
    <property type="match status" value="1"/>
</dbReference>